<reference evidence="3" key="1">
    <citation type="submission" date="2020-11" db="EMBL/GenBank/DDBJ databases">
        <authorList>
            <consortium name="DOE Joint Genome Institute"/>
            <person name="Ahrendt S."/>
            <person name="Riley R."/>
            <person name="Andreopoulos W."/>
            <person name="Labutti K."/>
            <person name="Pangilinan J."/>
            <person name="Ruiz-Duenas F.J."/>
            <person name="Barrasa J.M."/>
            <person name="Sanchez-Garcia M."/>
            <person name="Camarero S."/>
            <person name="Miyauchi S."/>
            <person name="Serrano A."/>
            <person name="Linde D."/>
            <person name="Babiker R."/>
            <person name="Drula E."/>
            <person name="Ayuso-Fernandez I."/>
            <person name="Pacheco R."/>
            <person name="Padilla G."/>
            <person name="Ferreira P."/>
            <person name="Barriuso J."/>
            <person name="Kellner H."/>
            <person name="Castanera R."/>
            <person name="Alfaro M."/>
            <person name="Ramirez L."/>
            <person name="Pisabarro A.G."/>
            <person name="Kuo A."/>
            <person name="Tritt A."/>
            <person name="Lipzen A."/>
            <person name="He G."/>
            <person name="Yan M."/>
            <person name="Ng V."/>
            <person name="Cullen D."/>
            <person name="Martin F."/>
            <person name="Rosso M.-N."/>
            <person name="Henrissat B."/>
            <person name="Hibbett D."/>
            <person name="Martinez A.T."/>
            <person name="Grigoriev I.V."/>
        </authorList>
    </citation>
    <scope>NUCLEOTIDE SEQUENCE</scope>
    <source>
        <strain evidence="3">AH 40177</strain>
    </source>
</reference>
<dbReference type="GO" id="GO:0070291">
    <property type="term" value="P:N-acylethanolamine metabolic process"/>
    <property type="evidence" value="ECO:0007669"/>
    <property type="project" value="TreeGrafter"/>
</dbReference>
<name>A0A9P5UGK4_9AGAR</name>
<dbReference type="Pfam" id="PF12706">
    <property type="entry name" value="Lactamase_B_2"/>
    <property type="match status" value="1"/>
</dbReference>
<feature type="binding site" evidence="1">
    <location>
        <position position="340"/>
    </location>
    <ligand>
        <name>an N-acyl-1,2-diacyl-sn-glycero-3-phosphoethanolamine</name>
        <dbReference type="ChEBI" id="CHEBI:62537"/>
    </ligand>
</feature>
<dbReference type="GO" id="GO:0005737">
    <property type="term" value="C:cytoplasm"/>
    <property type="evidence" value="ECO:0007669"/>
    <property type="project" value="TreeGrafter"/>
</dbReference>
<dbReference type="GO" id="GO:0070292">
    <property type="term" value="P:N-acylphosphatidylethanolamine metabolic process"/>
    <property type="evidence" value="ECO:0007669"/>
    <property type="project" value="TreeGrafter"/>
</dbReference>
<dbReference type="EMBL" id="JADNRY010000001">
    <property type="protein sequence ID" value="KAF9078481.1"/>
    <property type="molecule type" value="Genomic_DNA"/>
</dbReference>
<dbReference type="SUPFAM" id="SSF56281">
    <property type="entry name" value="Metallo-hydrolase/oxidoreductase"/>
    <property type="match status" value="1"/>
</dbReference>
<comment type="caution">
    <text evidence="3">The sequence shown here is derived from an EMBL/GenBank/DDBJ whole genome shotgun (WGS) entry which is preliminary data.</text>
</comment>
<dbReference type="GO" id="GO:0070290">
    <property type="term" value="F:N-acylphosphatidylethanolamine-specific phospholipase D activity"/>
    <property type="evidence" value="ECO:0007669"/>
    <property type="project" value="InterPro"/>
</dbReference>
<dbReference type="Proteomes" id="UP000772434">
    <property type="component" value="Unassembled WGS sequence"/>
</dbReference>
<dbReference type="AlphaFoldDB" id="A0A9P5UGK4"/>
<dbReference type="PIRSF" id="PIRSF038896">
    <property type="entry name" value="NAPE-PLD"/>
    <property type="match status" value="1"/>
</dbReference>
<dbReference type="PANTHER" id="PTHR15032:SF4">
    <property type="entry name" value="N-ACYL-PHOSPHATIDYLETHANOLAMINE-HYDROLYZING PHOSPHOLIPASE D"/>
    <property type="match status" value="1"/>
</dbReference>
<dbReference type="OrthoDB" id="332863at2759"/>
<keyword evidence="4" id="KW-1185">Reference proteome</keyword>
<protein>
    <submittedName>
        <fullName evidence="3">Metallo-hydrolase/oxidoreductase</fullName>
    </submittedName>
</protein>
<dbReference type="GO" id="GO:0008270">
    <property type="term" value="F:zinc ion binding"/>
    <property type="evidence" value="ECO:0007669"/>
    <property type="project" value="InterPro"/>
</dbReference>
<evidence type="ECO:0000259" key="2">
    <source>
        <dbReference type="Pfam" id="PF12706"/>
    </source>
</evidence>
<dbReference type="InterPro" id="IPR036866">
    <property type="entry name" value="RibonucZ/Hydroxyglut_hydro"/>
</dbReference>
<feature type="domain" description="Metallo-beta-lactamase" evidence="2">
    <location>
        <begin position="124"/>
        <end position="363"/>
    </location>
</feature>
<dbReference type="Gene3D" id="3.60.15.10">
    <property type="entry name" value="Ribonuclease Z/Hydroxyacylglutathione hydrolase-like"/>
    <property type="match status" value="1"/>
</dbReference>
<organism evidence="3 4">
    <name type="scientific">Rhodocollybia butyracea</name>
    <dbReference type="NCBI Taxonomy" id="206335"/>
    <lineage>
        <taxon>Eukaryota</taxon>
        <taxon>Fungi</taxon>
        <taxon>Dikarya</taxon>
        <taxon>Basidiomycota</taxon>
        <taxon>Agaricomycotina</taxon>
        <taxon>Agaricomycetes</taxon>
        <taxon>Agaricomycetidae</taxon>
        <taxon>Agaricales</taxon>
        <taxon>Marasmiineae</taxon>
        <taxon>Omphalotaceae</taxon>
        <taxon>Rhodocollybia</taxon>
    </lineage>
</organism>
<proteinExistence type="predicted"/>
<dbReference type="InterPro" id="IPR024884">
    <property type="entry name" value="NAPE-PLD"/>
</dbReference>
<evidence type="ECO:0000256" key="1">
    <source>
        <dbReference type="PIRSR" id="PIRSR038896-50"/>
    </source>
</evidence>
<accession>A0A9P5UGK4</accession>
<evidence type="ECO:0000313" key="3">
    <source>
        <dbReference type="EMBL" id="KAF9078481.1"/>
    </source>
</evidence>
<gene>
    <name evidence="3" type="ORF">BDP27DRAFT_1412458</name>
</gene>
<feature type="binding site" evidence="1">
    <location>
        <position position="169"/>
    </location>
    <ligand>
        <name>an N-acyl-1,2-diacyl-sn-glycero-3-phosphoethanolamine</name>
        <dbReference type="ChEBI" id="CHEBI:62537"/>
    </ligand>
</feature>
<dbReference type="PANTHER" id="PTHR15032">
    <property type="entry name" value="N-ACYL-PHOSPHATIDYLETHANOLAMINE-HYDROLYZING PHOSPHOLIPASE D"/>
    <property type="match status" value="1"/>
</dbReference>
<evidence type="ECO:0000313" key="4">
    <source>
        <dbReference type="Proteomes" id="UP000772434"/>
    </source>
</evidence>
<sequence length="405" mass="45538">MTSAVRVHAIEIKNKPLTEGRPAHWANEQGTTFKNPWSSWRNHDWRDQLYIVFKHPIAMPSQSSSANLASVIPVHKPTWKHEGNDSQKLKATWLGHASFFVELPARRSEKDDSLTANIPSRGARILFDPIFSDYCAPIKLPSLKRITPPACSVDGLPEVDAVVISHDHYDHLDGPTITKLAASSRKPHFFAPKGNQEILKYFGVPESNCHILDWWQSRRVEVLVPVKDEPSQTVPVLFDLTCTPNQHNTGRNFMDRFRHPDTLWSSWVAREVLSEPDSASAKTVFFAGDTGYRAVLDGQDEDTVPVCEAFKQIGEHFRPIDLAMIPVGAYMPRKFMSPVHCSPKDSALLFKDLKATNGLGMHWGTFVLTTEPVMDPPMKLKEACEELGIEDGTFVCTDLGQTRLY</sequence>
<dbReference type="InterPro" id="IPR001279">
    <property type="entry name" value="Metallo-B-lactamas"/>
</dbReference>